<dbReference type="RefSeq" id="WP_353400330.1">
    <property type="nucleotide sequence ID" value="NZ_BAABWU010000008.1"/>
</dbReference>
<evidence type="ECO:0000256" key="4">
    <source>
        <dbReference type="ARBA" id="ARBA00023136"/>
    </source>
</evidence>
<evidence type="ECO:0000256" key="2">
    <source>
        <dbReference type="ARBA" id="ARBA00022692"/>
    </source>
</evidence>
<keyword evidence="3 5" id="KW-1133">Transmembrane helix</keyword>
<feature type="transmembrane region" description="Helical" evidence="5">
    <location>
        <begin position="53"/>
        <end position="75"/>
    </location>
</feature>
<dbReference type="SMART" id="SM00752">
    <property type="entry name" value="HTTM"/>
    <property type="match status" value="1"/>
</dbReference>
<feature type="transmembrane region" description="Helical" evidence="5">
    <location>
        <begin position="199"/>
        <end position="225"/>
    </location>
</feature>
<protein>
    <submittedName>
        <fullName evidence="7">HTTM domain-containing protein</fullName>
    </submittedName>
</protein>
<proteinExistence type="predicted"/>
<organism evidence="7 8">
    <name type="scientific">Pseudophaeobacter arcticus</name>
    <dbReference type="NCBI Taxonomy" id="385492"/>
    <lineage>
        <taxon>Bacteria</taxon>
        <taxon>Pseudomonadati</taxon>
        <taxon>Pseudomonadota</taxon>
        <taxon>Alphaproteobacteria</taxon>
        <taxon>Rhodobacterales</taxon>
        <taxon>Paracoccaceae</taxon>
        <taxon>Pseudophaeobacter</taxon>
    </lineage>
</organism>
<comment type="caution">
    <text evidence="7">The sequence shown here is derived from an EMBL/GenBank/DDBJ whole genome shotgun (WGS) entry which is preliminary data.</text>
</comment>
<evidence type="ECO:0000256" key="3">
    <source>
        <dbReference type="ARBA" id="ARBA00022989"/>
    </source>
</evidence>
<feature type="domain" description="HTTM-like" evidence="6">
    <location>
        <begin position="8"/>
        <end position="236"/>
    </location>
</feature>
<feature type="transmembrane region" description="Helical" evidence="5">
    <location>
        <begin position="172"/>
        <end position="192"/>
    </location>
</feature>
<keyword evidence="2 5" id="KW-0812">Transmembrane</keyword>
<accession>A0ABQ0AM50</accession>
<dbReference type="Proteomes" id="UP001441944">
    <property type="component" value="Unassembled WGS sequence"/>
</dbReference>
<feature type="transmembrane region" description="Helical" evidence="5">
    <location>
        <begin position="120"/>
        <end position="138"/>
    </location>
</feature>
<gene>
    <name evidence="7" type="ORF">NBRC116598_23850</name>
</gene>
<evidence type="ECO:0000313" key="8">
    <source>
        <dbReference type="Proteomes" id="UP001441944"/>
    </source>
</evidence>
<keyword evidence="8" id="KW-1185">Reference proteome</keyword>
<keyword evidence="4 5" id="KW-0472">Membrane</keyword>
<evidence type="ECO:0000256" key="5">
    <source>
        <dbReference type="SAM" id="Phobius"/>
    </source>
</evidence>
<sequence length="239" mass="26675">MSGLSFLQHGLSAGQAMGWMQLLLAFAIAQQSLEHLALGALGLRDRMIFVSRLVLCVVMGLGIGGAWPVWGLWGISLAMLWRFQGPYNGGSDKMTMLILSCLSLAHLAPTAFWQEMALSYLAVQLVLSYFVSGLVKVVNPEWRCGEALRDVFRFSAYPVSEGLRGLADHPRFLFVMGWAVILFELVFPLALLDPVALKLALLCAAGFHFSNACFFGLNRFFWIWLCAYPALIWFQDRIF</sequence>
<dbReference type="InterPro" id="IPR011020">
    <property type="entry name" value="HTTM-like"/>
</dbReference>
<dbReference type="InterPro" id="IPR053934">
    <property type="entry name" value="HTTM_dom"/>
</dbReference>
<feature type="transmembrane region" description="Helical" evidence="5">
    <location>
        <begin position="20"/>
        <end position="41"/>
    </location>
</feature>
<reference evidence="7 8" key="1">
    <citation type="submission" date="2024-04" db="EMBL/GenBank/DDBJ databases">
        <title>Draft genome sequence of Pseudophaeobacter arcticus NBRC 116598.</title>
        <authorList>
            <person name="Miyakawa T."/>
            <person name="Kusuya Y."/>
            <person name="Miura T."/>
        </authorList>
    </citation>
    <scope>NUCLEOTIDE SEQUENCE [LARGE SCALE GENOMIC DNA]</scope>
    <source>
        <strain evidence="7 8">SU-CL00105</strain>
    </source>
</reference>
<evidence type="ECO:0000313" key="7">
    <source>
        <dbReference type="EMBL" id="GAA6196941.1"/>
    </source>
</evidence>
<comment type="subcellular location">
    <subcellularLocation>
        <location evidence="1">Endomembrane system</location>
        <topology evidence="1">Multi-pass membrane protein</topology>
    </subcellularLocation>
</comment>
<name>A0ABQ0AM50_9RHOB</name>
<evidence type="ECO:0000259" key="6">
    <source>
        <dbReference type="SMART" id="SM00752"/>
    </source>
</evidence>
<dbReference type="Pfam" id="PF05090">
    <property type="entry name" value="HTTM"/>
    <property type="match status" value="1"/>
</dbReference>
<evidence type="ECO:0000256" key="1">
    <source>
        <dbReference type="ARBA" id="ARBA00004127"/>
    </source>
</evidence>
<dbReference type="EMBL" id="BAABWU010000008">
    <property type="protein sequence ID" value="GAA6196941.1"/>
    <property type="molecule type" value="Genomic_DNA"/>
</dbReference>